<dbReference type="AlphaFoldDB" id="A0AAV9CAU8"/>
<gene>
    <name evidence="2" type="ORF">QJS10_CPB20g01727</name>
</gene>
<evidence type="ECO:0000313" key="2">
    <source>
        <dbReference type="EMBL" id="KAK1286005.1"/>
    </source>
</evidence>
<dbReference type="InterPro" id="IPR036249">
    <property type="entry name" value="Thioredoxin-like_sf"/>
</dbReference>
<sequence length="87" mass="9936">MGRIPQDRGLKYEEINIDVYPYREKETIERTGSASVPQIIFNERLLGGIGRPKFVEEQWGIRSEAMRDGGEEVLGDGAEGPFVRIRR</sequence>
<protein>
    <recommendedName>
        <fullName evidence="1">Glutaredoxin domain-containing protein</fullName>
    </recommendedName>
</protein>
<keyword evidence="3" id="KW-1185">Reference proteome</keyword>
<reference evidence="2" key="1">
    <citation type="journal article" date="2023" name="Nat. Commun.">
        <title>Diploid and tetraploid genomes of Acorus and the evolution of monocots.</title>
        <authorList>
            <person name="Ma L."/>
            <person name="Liu K.W."/>
            <person name="Li Z."/>
            <person name="Hsiao Y.Y."/>
            <person name="Qi Y."/>
            <person name="Fu T."/>
            <person name="Tang G.D."/>
            <person name="Zhang D."/>
            <person name="Sun W.H."/>
            <person name="Liu D.K."/>
            <person name="Li Y."/>
            <person name="Chen G.Z."/>
            <person name="Liu X.D."/>
            <person name="Liao X.Y."/>
            <person name="Jiang Y.T."/>
            <person name="Yu X."/>
            <person name="Hao Y."/>
            <person name="Huang J."/>
            <person name="Zhao X.W."/>
            <person name="Ke S."/>
            <person name="Chen Y.Y."/>
            <person name="Wu W.L."/>
            <person name="Hsu J.L."/>
            <person name="Lin Y.F."/>
            <person name="Huang M.D."/>
            <person name="Li C.Y."/>
            <person name="Huang L."/>
            <person name="Wang Z.W."/>
            <person name="Zhao X."/>
            <person name="Zhong W.Y."/>
            <person name="Peng D.H."/>
            <person name="Ahmad S."/>
            <person name="Lan S."/>
            <person name="Zhang J.S."/>
            <person name="Tsai W.C."/>
            <person name="Van de Peer Y."/>
            <person name="Liu Z.J."/>
        </authorList>
    </citation>
    <scope>NUCLEOTIDE SEQUENCE</scope>
    <source>
        <strain evidence="2">CP</strain>
    </source>
</reference>
<dbReference type="EMBL" id="JAUJYO010000020">
    <property type="protein sequence ID" value="KAK1286005.1"/>
    <property type="molecule type" value="Genomic_DNA"/>
</dbReference>
<reference evidence="2" key="2">
    <citation type="submission" date="2023-06" db="EMBL/GenBank/DDBJ databases">
        <authorList>
            <person name="Ma L."/>
            <person name="Liu K.-W."/>
            <person name="Li Z."/>
            <person name="Hsiao Y.-Y."/>
            <person name="Qi Y."/>
            <person name="Fu T."/>
            <person name="Tang G."/>
            <person name="Zhang D."/>
            <person name="Sun W.-H."/>
            <person name="Liu D.-K."/>
            <person name="Li Y."/>
            <person name="Chen G.-Z."/>
            <person name="Liu X.-D."/>
            <person name="Liao X.-Y."/>
            <person name="Jiang Y.-T."/>
            <person name="Yu X."/>
            <person name="Hao Y."/>
            <person name="Huang J."/>
            <person name="Zhao X.-W."/>
            <person name="Ke S."/>
            <person name="Chen Y.-Y."/>
            <person name="Wu W.-L."/>
            <person name="Hsu J.-L."/>
            <person name="Lin Y.-F."/>
            <person name="Huang M.-D."/>
            <person name="Li C.-Y."/>
            <person name="Huang L."/>
            <person name="Wang Z.-W."/>
            <person name="Zhao X."/>
            <person name="Zhong W.-Y."/>
            <person name="Peng D.-H."/>
            <person name="Ahmad S."/>
            <person name="Lan S."/>
            <person name="Zhang J.-S."/>
            <person name="Tsai W.-C."/>
            <person name="Van De Peer Y."/>
            <person name="Liu Z.-J."/>
        </authorList>
    </citation>
    <scope>NUCLEOTIDE SEQUENCE</scope>
    <source>
        <strain evidence="2">CP</strain>
        <tissue evidence="2">Leaves</tissue>
    </source>
</reference>
<dbReference type="SUPFAM" id="SSF52833">
    <property type="entry name" value="Thioredoxin-like"/>
    <property type="match status" value="1"/>
</dbReference>
<dbReference type="Pfam" id="PF00462">
    <property type="entry name" value="Glutaredoxin"/>
    <property type="match status" value="1"/>
</dbReference>
<organism evidence="2 3">
    <name type="scientific">Acorus calamus</name>
    <name type="common">Sweet flag</name>
    <dbReference type="NCBI Taxonomy" id="4465"/>
    <lineage>
        <taxon>Eukaryota</taxon>
        <taxon>Viridiplantae</taxon>
        <taxon>Streptophyta</taxon>
        <taxon>Embryophyta</taxon>
        <taxon>Tracheophyta</taxon>
        <taxon>Spermatophyta</taxon>
        <taxon>Magnoliopsida</taxon>
        <taxon>Liliopsida</taxon>
        <taxon>Acoraceae</taxon>
        <taxon>Acorus</taxon>
    </lineage>
</organism>
<dbReference type="Gene3D" id="3.40.30.10">
    <property type="entry name" value="Glutaredoxin"/>
    <property type="match status" value="1"/>
</dbReference>
<feature type="domain" description="Glutaredoxin" evidence="1">
    <location>
        <begin position="7"/>
        <end position="45"/>
    </location>
</feature>
<dbReference type="Proteomes" id="UP001180020">
    <property type="component" value="Unassembled WGS sequence"/>
</dbReference>
<evidence type="ECO:0000259" key="1">
    <source>
        <dbReference type="Pfam" id="PF00462"/>
    </source>
</evidence>
<dbReference type="InterPro" id="IPR002109">
    <property type="entry name" value="Glutaredoxin"/>
</dbReference>
<dbReference type="PANTHER" id="PTHR46361:SF1">
    <property type="entry name" value="F26K24.21 PROTEIN"/>
    <property type="match status" value="1"/>
</dbReference>
<evidence type="ECO:0000313" key="3">
    <source>
        <dbReference type="Proteomes" id="UP001180020"/>
    </source>
</evidence>
<proteinExistence type="predicted"/>
<name>A0AAV9CAU8_ACOCL</name>
<accession>A0AAV9CAU8</accession>
<dbReference type="PANTHER" id="PTHR46361">
    <property type="entry name" value="ELECTRON CARRIER/ PROTEIN DISULFIDE OXIDOREDUCTASE"/>
    <property type="match status" value="1"/>
</dbReference>
<comment type="caution">
    <text evidence="2">The sequence shown here is derived from an EMBL/GenBank/DDBJ whole genome shotgun (WGS) entry which is preliminary data.</text>
</comment>